<proteinExistence type="predicted"/>
<dbReference type="AlphaFoldDB" id="E9G7E1"/>
<protein>
    <submittedName>
        <fullName evidence="1">Uncharacterized protein</fullName>
    </submittedName>
</protein>
<sequence>MQESYGNIIKAMGNLQVDCSNFGEGTHEKMQGTYRHVLYFSQCFTKAVANST</sequence>
<dbReference type="KEGG" id="dpx:DAPPUDRAFT_314769"/>
<dbReference type="HOGENOM" id="CLU_3089322_0_0_1"/>
<dbReference type="InParanoid" id="E9G7E1"/>
<keyword evidence="2" id="KW-1185">Reference proteome</keyword>
<reference evidence="1 2" key="1">
    <citation type="journal article" date="2011" name="Science">
        <title>The ecoresponsive genome of Daphnia pulex.</title>
        <authorList>
            <person name="Colbourne J.K."/>
            <person name="Pfrender M.E."/>
            <person name="Gilbert D."/>
            <person name="Thomas W.K."/>
            <person name="Tucker A."/>
            <person name="Oakley T.H."/>
            <person name="Tokishita S."/>
            <person name="Aerts A."/>
            <person name="Arnold G.J."/>
            <person name="Basu M.K."/>
            <person name="Bauer D.J."/>
            <person name="Caceres C.E."/>
            <person name="Carmel L."/>
            <person name="Casola C."/>
            <person name="Choi J.H."/>
            <person name="Detter J.C."/>
            <person name="Dong Q."/>
            <person name="Dusheyko S."/>
            <person name="Eads B.D."/>
            <person name="Frohlich T."/>
            <person name="Geiler-Samerotte K.A."/>
            <person name="Gerlach D."/>
            <person name="Hatcher P."/>
            <person name="Jogdeo S."/>
            <person name="Krijgsveld J."/>
            <person name="Kriventseva E.V."/>
            <person name="Kultz D."/>
            <person name="Laforsch C."/>
            <person name="Lindquist E."/>
            <person name="Lopez J."/>
            <person name="Manak J.R."/>
            <person name="Muller J."/>
            <person name="Pangilinan J."/>
            <person name="Patwardhan R.P."/>
            <person name="Pitluck S."/>
            <person name="Pritham E.J."/>
            <person name="Rechtsteiner A."/>
            <person name="Rho M."/>
            <person name="Rogozin I.B."/>
            <person name="Sakarya O."/>
            <person name="Salamov A."/>
            <person name="Schaack S."/>
            <person name="Shapiro H."/>
            <person name="Shiga Y."/>
            <person name="Skalitzky C."/>
            <person name="Smith Z."/>
            <person name="Souvorov A."/>
            <person name="Sung W."/>
            <person name="Tang Z."/>
            <person name="Tsuchiya D."/>
            <person name="Tu H."/>
            <person name="Vos H."/>
            <person name="Wang M."/>
            <person name="Wolf Y.I."/>
            <person name="Yamagata H."/>
            <person name="Yamada T."/>
            <person name="Ye Y."/>
            <person name="Shaw J.R."/>
            <person name="Andrews J."/>
            <person name="Crease T.J."/>
            <person name="Tang H."/>
            <person name="Lucas S.M."/>
            <person name="Robertson H.M."/>
            <person name="Bork P."/>
            <person name="Koonin E.V."/>
            <person name="Zdobnov E.M."/>
            <person name="Grigoriev I.V."/>
            <person name="Lynch M."/>
            <person name="Boore J.L."/>
        </authorList>
    </citation>
    <scope>NUCLEOTIDE SEQUENCE [LARGE SCALE GENOMIC DNA]</scope>
</reference>
<name>E9G7E1_DAPPU</name>
<dbReference type="Proteomes" id="UP000000305">
    <property type="component" value="Unassembled WGS sequence"/>
</dbReference>
<accession>E9G7E1</accession>
<dbReference type="EMBL" id="GL732534">
    <property type="protein sequence ID" value="EFX84454.1"/>
    <property type="molecule type" value="Genomic_DNA"/>
</dbReference>
<organism evidence="1 2">
    <name type="scientific">Daphnia pulex</name>
    <name type="common">Water flea</name>
    <dbReference type="NCBI Taxonomy" id="6669"/>
    <lineage>
        <taxon>Eukaryota</taxon>
        <taxon>Metazoa</taxon>
        <taxon>Ecdysozoa</taxon>
        <taxon>Arthropoda</taxon>
        <taxon>Crustacea</taxon>
        <taxon>Branchiopoda</taxon>
        <taxon>Diplostraca</taxon>
        <taxon>Cladocera</taxon>
        <taxon>Anomopoda</taxon>
        <taxon>Daphniidae</taxon>
        <taxon>Daphnia</taxon>
    </lineage>
</organism>
<evidence type="ECO:0000313" key="1">
    <source>
        <dbReference type="EMBL" id="EFX84454.1"/>
    </source>
</evidence>
<gene>
    <name evidence="1" type="ORF">DAPPUDRAFT_314769</name>
</gene>
<evidence type="ECO:0000313" key="2">
    <source>
        <dbReference type="Proteomes" id="UP000000305"/>
    </source>
</evidence>